<feature type="region of interest" description="Disordered" evidence="10">
    <location>
        <begin position="219"/>
        <end position="256"/>
    </location>
</feature>
<evidence type="ECO:0000256" key="3">
    <source>
        <dbReference type="ARBA" id="ARBA00010031"/>
    </source>
</evidence>
<dbReference type="GO" id="GO:0005576">
    <property type="term" value="C:extracellular region"/>
    <property type="evidence" value="ECO:0007669"/>
    <property type="project" value="UniProtKB-SubCell"/>
</dbReference>
<comment type="subcellular location">
    <subcellularLocation>
        <location evidence="1">Membrane</location>
        <topology evidence="1">Lipid-anchor</topology>
        <topology evidence="1">GPI-anchor</topology>
    </subcellularLocation>
    <subcellularLocation>
        <location evidence="2">Secreted</location>
    </subcellularLocation>
</comment>
<name>A0A194XR76_MOLSC</name>
<gene>
    <name evidence="14" type="ORF">LY89DRAFT_307774</name>
</gene>
<dbReference type="OrthoDB" id="5426355at2759"/>
<keyword evidence="9" id="KW-0479">Metal-binding</keyword>
<evidence type="ECO:0000256" key="1">
    <source>
        <dbReference type="ARBA" id="ARBA00004589"/>
    </source>
</evidence>
<feature type="signal peptide" evidence="12">
    <location>
        <begin position="1"/>
        <end position="20"/>
    </location>
</feature>
<dbReference type="AlphaFoldDB" id="A0A194XR76"/>
<evidence type="ECO:0000259" key="13">
    <source>
        <dbReference type="PROSITE" id="PS52012"/>
    </source>
</evidence>
<keyword evidence="15" id="KW-1185">Reference proteome</keyword>
<keyword evidence="9" id="KW-0408">Iron</keyword>
<dbReference type="InterPro" id="IPR008427">
    <property type="entry name" value="Extracellular_membr_CFEM_dom"/>
</dbReference>
<evidence type="ECO:0000256" key="6">
    <source>
        <dbReference type="ARBA" id="ARBA00022729"/>
    </source>
</evidence>
<dbReference type="Proteomes" id="UP000070700">
    <property type="component" value="Unassembled WGS sequence"/>
</dbReference>
<evidence type="ECO:0000256" key="12">
    <source>
        <dbReference type="SAM" id="SignalP"/>
    </source>
</evidence>
<dbReference type="GO" id="GO:0046872">
    <property type="term" value="F:metal ion binding"/>
    <property type="evidence" value="ECO:0007669"/>
    <property type="project" value="UniProtKB-UniRule"/>
</dbReference>
<feature type="domain" description="CFEM" evidence="13">
    <location>
        <begin position="7"/>
        <end position="132"/>
    </location>
</feature>
<dbReference type="InParanoid" id="A0A194XR76"/>
<accession>A0A194XR76</accession>
<dbReference type="GO" id="GO:0098552">
    <property type="term" value="C:side of membrane"/>
    <property type="evidence" value="ECO:0007669"/>
    <property type="project" value="UniProtKB-KW"/>
</dbReference>
<keyword evidence="7" id="KW-1015">Disulfide bond</keyword>
<evidence type="ECO:0000256" key="2">
    <source>
        <dbReference type="ARBA" id="ARBA00004613"/>
    </source>
</evidence>
<keyword evidence="5" id="KW-0325">Glycoprotein</keyword>
<reference evidence="14 15" key="1">
    <citation type="submission" date="2015-10" db="EMBL/GenBank/DDBJ databases">
        <title>Full genome of DAOMC 229536 Phialocephala scopiformis, a fungal endophyte of spruce producing the potent anti-insectan compound rugulosin.</title>
        <authorList>
            <consortium name="DOE Joint Genome Institute"/>
            <person name="Walker A.K."/>
            <person name="Frasz S.L."/>
            <person name="Seifert K.A."/>
            <person name="Miller J.D."/>
            <person name="Mondo S.J."/>
            <person name="Labutti K."/>
            <person name="Lipzen A."/>
            <person name="Dockter R."/>
            <person name="Kennedy M."/>
            <person name="Grigoriev I.V."/>
            <person name="Spatafora J.W."/>
        </authorList>
    </citation>
    <scope>NUCLEOTIDE SEQUENCE [LARGE SCALE GENOMIC DNA]</scope>
    <source>
        <strain evidence="14 15">CBS 120377</strain>
    </source>
</reference>
<evidence type="ECO:0000313" key="14">
    <source>
        <dbReference type="EMBL" id="KUJ22693.1"/>
    </source>
</evidence>
<comment type="similarity">
    <text evidence="3">Belongs to the RBT5 family.</text>
</comment>
<feature type="binding site" description="axial binding residue" evidence="9">
    <location>
        <position position="59"/>
    </location>
    <ligand>
        <name>heme</name>
        <dbReference type="ChEBI" id="CHEBI:30413"/>
    </ligand>
    <ligandPart>
        <name>Fe</name>
        <dbReference type="ChEBI" id="CHEBI:18248"/>
    </ligandPart>
</feature>
<proteinExistence type="inferred from homology"/>
<feature type="transmembrane region" description="Helical" evidence="11">
    <location>
        <begin position="155"/>
        <end position="176"/>
    </location>
</feature>
<keyword evidence="8" id="KW-0449">Lipoprotein</keyword>
<feature type="chain" id="PRO_5008268559" description="CFEM domain-containing protein" evidence="12">
    <location>
        <begin position="21"/>
        <end position="256"/>
    </location>
</feature>
<dbReference type="PROSITE" id="PS52012">
    <property type="entry name" value="CFEM"/>
    <property type="match status" value="1"/>
</dbReference>
<feature type="region of interest" description="Disordered" evidence="10">
    <location>
        <begin position="117"/>
        <end position="144"/>
    </location>
</feature>
<evidence type="ECO:0000256" key="4">
    <source>
        <dbReference type="ARBA" id="ARBA00022525"/>
    </source>
</evidence>
<evidence type="ECO:0000313" key="15">
    <source>
        <dbReference type="Proteomes" id="UP000070700"/>
    </source>
</evidence>
<sequence>MRPSIAAVLSVLSTLQFTNAQTANGVIVPFSTLPACAALCGPLFDVQGKCSPPASATVDDSCFCSDSRLTPFTTGTAGVSQVCGSASCSATSDLQAIETWYTSFCASNNAVTAATTTASSTGSTATSTSTSNTNGSSSSSSSSANKSWLSTHYKWVIMLVVMFVVIVGTWVAACLFRRRYLRRKEKEIEMLPPVALGPHQLQAMTGGYRYGDGVLDANRGGHAGGHHKEMAAAEATAANGAKRQSRGLTKKRDRLS</sequence>
<dbReference type="GeneID" id="28816336"/>
<feature type="compositionally biased region" description="Basic residues" evidence="10">
    <location>
        <begin position="243"/>
        <end position="256"/>
    </location>
</feature>
<keyword evidence="11" id="KW-1133">Transmembrane helix</keyword>
<evidence type="ECO:0000256" key="9">
    <source>
        <dbReference type="PROSITE-ProRule" id="PRU01356"/>
    </source>
</evidence>
<evidence type="ECO:0000256" key="8">
    <source>
        <dbReference type="ARBA" id="ARBA00023288"/>
    </source>
</evidence>
<protein>
    <recommendedName>
        <fullName evidence="13">CFEM domain-containing protein</fullName>
    </recommendedName>
</protein>
<evidence type="ECO:0000256" key="7">
    <source>
        <dbReference type="ARBA" id="ARBA00023157"/>
    </source>
</evidence>
<keyword evidence="11" id="KW-0812">Transmembrane</keyword>
<keyword evidence="11" id="KW-0472">Membrane</keyword>
<feature type="compositionally biased region" description="Low complexity" evidence="10">
    <location>
        <begin position="232"/>
        <end position="241"/>
    </location>
</feature>
<dbReference type="KEGG" id="psco:LY89DRAFT_307774"/>
<keyword evidence="4" id="KW-0964">Secreted</keyword>
<evidence type="ECO:0000256" key="10">
    <source>
        <dbReference type="SAM" id="MobiDB-lite"/>
    </source>
</evidence>
<keyword evidence="6 12" id="KW-0732">Signal</keyword>
<keyword evidence="9" id="KW-0349">Heme</keyword>
<dbReference type="EMBL" id="KQ947406">
    <property type="protein sequence ID" value="KUJ22693.1"/>
    <property type="molecule type" value="Genomic_DNA"/>
</dbReference>
<organism evidence="14 15">
    <name type="scientific">Mollisia scopiformis</name>
    <name type="common">Conifer needle endophyte fungus</name>
    <name type="synonym">Phialocephala scopiformis</name>
    <dbReference type="NCBI Taxonomy" id="149040"/>
    <lineage>
        <taxon>Eukaryota</taxon>
        <taxon>Fungi</taxon>
        <taxon>Dikarya</taxon>
        <taxon>Ascomycota</taxon>
        <taxon>Pezizomycotina</taxon>
        <taxon>Leotiomycetes</taxon>
        <taxon>Helotiales</taxon>
        <taxon>Mollisiaceae</taxon>
        <taxon>Mollisia</taxon>
    </lineage>
</organism>
<evidence type="ECO:0000256" key="5">
    <source>
        <dbReference type="ARBA" id="ARBA00022622"/>
    </source>
</evidence>
<dbReference type="RefSeq" id="XP_018077048.1">
    <property type="nucleotide sequence ID" value="XM_018206610.1"/>
</dbReference>
<evidence type="ECO:0000256" key="11">
    <source>
        <dbReference type="SAM" id="Phobius"/>
    </source>
</evidence>
<keyword evidence="5" id="KW-0336">GPI-anchor</keyword>
<comment type="caution">
    <text evidence="9">Lacks conserved residue(s) required for the propagation of feature annotation.</text>
</comment>